<evidence type="ECO:0000313" key="2">
    <source>
        <dbReference type="Proteomes" id="UP001177260"/>
    </source>
</evidence>
<organism evidence="1 2">
    <name type="scientific">Aspergillus melleus</name>
    <dbReference type="NCBI Taxonomy" id="138277"/>
    <lineage>
        <taxon>Eukaryota</taxon>
        <taxon>Fungi</taxon>
        <taxon>Dikarya</taxon>
        <taxon>Ascomycota</taxon>
        <taxon>Pezizomycotina</taxon>
        <taxon>Eurotiomycetes</taxon>
        <taxon>Eurotiomycetidae</taxon>
        <taxon>Eurotiales</taxon>
        <taxon>Aspergillaceae</taxon>
        <taxon>Aspergillus</taxon>
        <taxon>Aspergillus subgen. Circumdati</taxon>
    </lineage>
</organism>
<reference evidence="1 2" key="1">
    <citation type="journal article" date="2023" name="ACS Omega">
        <title>Identification of the Neoaspergillic Acid Biosynthesis Gene Cluster by Establishing an In Vitro CRISPR-Ribonucleoprotein Genetic System in Aspergillus melleus.</title>
        <authorList>
            <person name="Yuan B."/>
            <person name="Grau M.F."/>
            <person name="Murata R.M."/>
            <person name="Torok T."/>
            <person name="Venkateswaran K."/>
            <person name="Stajich J.E."/>
            <person name="Wang C.C.C."/>
        </authorList>
    </citation>
    <scope>NUCLEOTIDE SEQUENCE [LARGE SCALE GENOMIC DNA]</scope>
    <source>
        <strain evidence="1 2">IMV 1140</strain>
    </source>
</reference>
<evidence type="ECO:0000313" key="1">
    <source>
        <dbReference type="EMBL" id="KAK1139891.1"/>
    </source>
</evidence>
<dbReference type="Proteomes" id="UP001177260">
    <property type="component" value="Unassembled WGS sequence"/>
</dbReference>
<proteinExistence type="predicted"/>
<keyword evidence="2" id="KW-1185">Reference proteome</keyword>
<gene>
    <name evidence="1" type="ORF">N8T08_011052</name>
</gene>
<protein>
    <submittedName>
        <fullName evidence="1">Uncharacterized protein</fullName>
    </submittedName>
</protein>
<accession>A0ACC3AQA6</accession>
<sequence>MSTPVNIQPTTNDGSALAKFFIESRVHCQLFLAARFLDHRFIPTDLLHDDIPAHFNRISAKEYRPPNGKDVLVTATVPGEADKIAGFALWRIPVAGEPGKKWMAHHGFRPQGQFFCEGYFATHEVEKEVQRECGEDGKFCSIQMLVVHRDYEGEGVEQGLIHWGVKQAAVEGIPVMAVATSQQKELYERNGFQMKRTAELVPGHERVYLVKDTVV</sequence>
<dbReference type="EMBL" id="JAOPJF010000095">
    <property type="protein sequence ID" value="KAK1139891.1"/>
    <property type="molecule type" value="Genomic_DNA"/>
</dbReference>
<name>A0ACC3AQA6_9EURO</name>
<comment type="caution">
    <text evidence="1">The sequence shown here is derived from an EMBL/GenBank/DDBJ whole genome shotgun (WGS) entry which is preliminary data.</text>
</comment>